<evidence type="ECO:0000256" key="4">
    <source>
        <dbReference type="ARBA" id="ARBA00022452"/>
    </source>
</evidence>
<evidence type="ECO:0000256" key="5">
    <source>
        <dbReference type="ARBA" id="ARBA00022692"/>
    </source>
</evidence>
<keyword evidence="6 11" id="KW-0732">Signal</keyword>
<keyword evidence="7" id="KW-0406">Ion transport</keyword>
<feature type="chain" id="PRO_5020901385" evidence="11">
    <location>
        <begin position="20"/>
        <end position="407"/>
    </location>
</feature>
<dbReference type="InterPro" id="IPR023614">
    <property type="entry name" value="Porin_dom_sf"/>
</dbReference>
<dbReference type="AlphaFoldDB" id="A0A4P8IRT6"/>
<keyword evidence="4" id="KW-1134">Transmembrane beta strand</keyword>
<dbReference type="KEGG" id="tvl:FAZ95_15475"/>
<dbReference type="Pfam" id="PF13609">
    <property type="entry name" value="Porin_4"/>
    <property type="match status" value="1"/>
</dbReference>
<reference evidence="13 14" key="1">
    <citation type="submission" date="2019-05" db="EMBL/GenBank/DDBJ databases">
        <title>Burkholderia sp. DHOD12, isolated from subtropical forest soil.</title>
        <authorList>
            <person name="Gao Z.-H."/>
            <person name="Qiu L.-H."/>
        </authorList>
    </citation>
    <scope>NUCLEOTIDE SEQUENCE [LARGE SCALE GENOMIC DNA]</scope>
    <source>
        <strain evidence="13 14">DHOD12</strain>
    </source>
</reference>
<evidence type="ECO:0000256" key="11">
    <source>
        <dbReference type="SAM" id="SignalP"/>
    </source>
</evidence>
<evidence type="ECO:0000256" key="7">
    <source>
        <dbReference type="ARBA" id="ARBA00023065"/>
    </source>
</evidence>
<name>A0A4P8IRT6_9BURK</name>
<keyword evidence="8" id="KW-0626">Porin</keyword>
<comment type="subunit">
    <text evidence="2">Homotrimer.</text>
</comment>
<keyword evidence="10" id="KW-0998">Cell outer membrane</keyword>
<gene>
    <name evidence="13" type="ORF">FAZ95_15475</name>
</gene>
<dbReference type="PRINTS" id="PR00184">
    <property type="entry name" value="NEISSPPORIN"/>
</dbReference>
<dbReference type="EMBL" id="CP040077">
    <property type="protein sequence ID" value="QCP50435.1"/>
    <property type="molecule type" value="Genomic_DNA"/>
</dbReference>
<dbReference type="SUPFAM" id="SSF56935">
    <property type="entry name" value="Porins"/>
    <property type="match status" value="1"/>
</dbReference>
<evidence type="ECO:0000313" key="14">
    <source>
        <dbReference type="Proteomes" id="UP000298656"/>
    </source>
</evidence>
<dbReference type="GO" id="GO:0009279">
    <property type="term" value="C:cell outer membrane"/>
    <property type="evidence" value="ECO:0007669"/>
    <property type="project" value="UniProtKB-SubCell"/>
</dbReference>
<dbReference type="GO" id="GO:0006811">
    <property type="term" value="P:monoatomic ion transport"/>
    <property type="evidence" value="ECO:0007669"/>
    <property type="project" value="UniProtKB-KW"/>
</dbReference>
<dbReference type="InterPro" id="IPR033900">
    <property type="entry name" value="Gram_neg_porin_domain"/>
</dbReference>
<keyword evidence="3" id="KW-0813">Transport</keyword>
<evidence type="ECO:0000256" key="10">
    <source>
        <dbReference type="ARBA" id="ARBA00023237"/>
    </source>
</evidence>
<feature type="signal peptide" evidence="11">
    <location>
        <begin position="1"/>
        <end position="19"/>
    </location>
</feature>
<dbReference type="InterPro" id="IPR002299">
    <property type="entry name" value="Porin_Neis"/>
</dbReference>
<dbReference type="PANTHER" id="PTHR34501">
    <property type="entry name" value="PROTEIN YDDL-RELATED"/>
    <property type="match status" value="1"/>
</dbReference>
<evidence type="ECO:0000259" key="12">
    <source>
        <dbReference type="Pfam" id="PF13609"/>
    </source>
</evidence>
<dbReference type="GO" id="GO:0015288">
    <property type="term" value="F:porin activity"/>
    <property type="evidence" value="ECO:0007669"/>
    <property type="project" value="UniProtKB-KW"/>
</dbReference>
<evidence type="ECO:0000256" key="8">
    <source>
        <dbReference type="ARBA" id="ARBA00023114"/>
    </source>
</evidence>
<dbReference type="PROSITE" id="PS51257">
    <property type="entry name" value="PROKAR_LIPOPROTEIN"/>
    <property type="match status" value="1"/>
</dbReference>
<evidence type="ECO:0000313" key="13">
    <source>
        <dbReference type="EMBL" id="QCP50435.1"/>
    </source>
</evidence>
<evidence type="ECO:0000256" key="3">
    <source>
        <dbReference type="ARBA" id="ARBA00022448"/>
    </source>
</evidence>
<dbReference type="PANTHER" id="PTHR34501:SF9">
    <property type="entry name" value="MAJOR OUTER MEMBRANE PROTEIN P.IA"/>
    <property type="match status" value="1"/>
</dbReference>
<keyword evidence="9" id="KW-0472">Membrane</keyword>
<dbReference type="CDD" id="cd00342">
    <property type="entry name" value="gram_neg_porins"/>
    <property type="match status" value="1"/>
</dbReference>
<evidence type="ECO:0000256" key="2">
    <source>
        <dbReference type="ARBA" id="ARBA00011233"/>
    </source>
</evidence>
<dbReference type="Gene3D" id="2.40.160.10">
    <property type="entry name" value="Porin"/>
    <property type="match status" value="1"/>
</dbReference>
<protein>
    <submittedName>
        <fullName evidence="13">Porin</fullName>
    </submittedName>
</protein>
<dbReference type="GO" id="GO:0046930">
    <property type="term" value="C:pore complex"/>
    <property type="evidence" value="ECO:0007669"/>
    <property type="project" value="UniProtKB-KW"/>
</dbReference>
<dbReference type="RefSeq" id="WP_137333253.1">
    <property type="nucleotide sequence ID" value="NZ_CP040077.1"/>
</dbReference>
<sequence>MKRICSAIFLGGVACSAHAQSSVSLYGILDLGVTYVNNTQTGRAGRGLTGGHQFALTDGTSTGMSGSRWGVRGVEDLGGGLKALFVLENGFNANNGALAQGGAEFGRQVYVGLQNNVGTVKLGRQYDPYVDYLQPLAVVGQWAGYMGTHPDDLDNLANTNRINNAIKFATLNYRGFSAEAAYSFGGAAGNVTQDQIWSAGAGYSGGPITIGVGYLNARDPNISFFGNTPNKGGVTVDNMGAFGTTTSAQMNPVFAGYASAKTQQIAGLGAAYAVSQTTFGVVVTNTRFESLGSSSGPNPLGYTGTAEFTNVELSVSSRVSPTLLFGTAFDYTKRNSVDGDGGAKYLQLDFGGDYNLSKRTDVYAFAVMQRASGRDSLGQPAVASISGFSPSATNKQIGFRLALRHRF</sequence>
<comment type="subcellular location">
    <subcellularLocation>
        <location evidence="1">Cell outer membrane</location>
        <topology evidence="1">Multi-pass membrane protein</topology>
    </subcellularLocation>
</comment>
<keyword evidence="14" id="KW-1185">Reference proteome</keyword>
<evidence type="ECO:0000256" key="9">
    <source>
        <dbReference type="ARBA" id="ARBA00023136"/>
    </source>
</evidence>
<dbReference type="OrthoDB" id="8982743at2"/>
<accession>A0A4P8IRT6</accession>
<evidence type="ECO:0000256" key="1">
    <source>
        <dbReference type="ARBA" id="ARBA00004571"/>
    </source>
</evidence>
<evidence type="ECO:0000256" key="6">
    <source>
        <dbReference type="ARBA" id="ARBA00022729"/>
    </source>
</evidence>
<dbReference type="InterPro" id="IPR050298">
    <property type="entry name" value="Gram-neg_bact_OMP"/>
</dbReference>
<feature type="domain" description="Porin" evidence="12">
    <location>
        <begin position="9"/>
        <end position="372"/>
    </location>
</feature>
<dbReference type="Proteomes" id="UP000298656">
    <property type="component" value="Chromosome 1"/>
</dbReference>
<keyword evidence="5" id="KW-0812">Transmembrane</keyword>
<proteinExistence type="predicted"/>
<organism evidence="13 14">
    <name type="scientific">Trinickia violacea</name>
    <dbReference type="NCBI Taxonomy" id="2571746"/>
    <lineage>
        <taxon>Bacteria</taxon>
        <taxon>Pseudomonadati</taxon>
        <taxon>Pseudomonadota</taxon>
        <taxon>Betaproteobacteria</taxon>
        <taxon>Burkholderiales</taxon>
        <taxon>Burkholderiaceae</taxon>
        <taxon>Trinickia</taxon>
    </lineage>
</organism>